<protein>
    <submittedName>
        <fullName evidence="1">Uncharacterized protein</fullName>
    </submittedName>
</protein>
<evidence type="ECO:0000313" key="1">
    <source>
        <dbReference type="EMBL" id="KKL99553.1"/>
    </source>
</evidence>
<sequence>MADEHELLIETEIPINFTKSTSEAMEQGSCQKMTTGMVAAAADGDGDIPAGVVHTEVTAA</sequence>
<feature type="non-terminal residue" evidence="1">
    <location>
        <position position="60"/>
    </location>
</feature>
<organism evidence="1">
    <name type="scientific">marine sediment metagenome</name>
    <dbReference type="NCBI Taxonomy" id="412755"/>
    <lineage>
        <taxon>unclassified sequences</taxon>
        <taxon>metagenomes</taxon>
        <taxon>ecological metagenomes</taxon>
    </lineage>
</organism>
<proteinExistence type="predicted"/>
<gene>
    <name evidence="1" type="ORF">LCGC14_1813240</name>
</gene>
<dbReference type="EMBL" id="LAZR01017648">
    <property type="protein sequence ID" value="KKL99553.1"/>
    <property type="molecule type" value="Genomic_DNA"/>
</dbReference>
<dbReference type="AlphaFoldDB" id="A0A0F9GL87"/>
<name>A0A0F9GL87_9ZZZZ</name>
<reference evidence="1" key="1">
    <citation type="journal article" date="2015" name="Nature">
        <title>Complex archaea that bridge the gap between prokaryotes and eukaryotes.</title>
        <authorList>
            <person name="Spang A."/>
            <person name="Saw J.H."/>
            <person name="Jorgensen S.L."/>
            <person name="Zaremba-Niedzwiedzka K."/>
            <person name="Martijn J."/>
            <person name="Lind A.E."/>
            <person name="van Eijk R."/>
            <person name="Schleper C."/>
            <person name="Guy L."/>
            <person name="Ettema T.J."/>
        </authorList>
    </citation>
    <scope>NUCLEOTIDE SEQUENCE</scope>
</reference>
<comment type="caution">
    <text evidence="1">The sequence shown here is derived from an EMBL/GenBank/DDBJ whole genome shotgun (WGS) entry which is preliminary data.</text>
</comment>
<accession>A0A0F9GL87</accession>